<reference evidence="1" key="2">
    <citation type="submission" date="2020-11" db="EMBL/GenBank/DDBJ databases">
        <authorList>
            <person name="McCartney M.A."/>
            <person name="Auch B."/>
            <person name="Kono T."/>
            <person name="Mallez S."/>
            <person name="Becker A."/>
            <person name="Gohl D.M."/>
            <person name="Silverstein K.A.T."/>
            <person name="Koren S."/>
            <person name="Bechman K.B."/>
            <person name="Herman A."/>
            <person name="Abrahante J.E."/>
            <person name="Garbe J."/>
        </authorList>
    </citation>
    <scope>NUCLEOTIDE SEQUENCE</scope>
    <source>
        <strain evidence="1">Duluth1</strain>
        <tissue evidence="1">Whole animal</tissue>
    </source>
</reference>
<organism evidence="1 2">
    <name type="scientific">Dreissena polymorpha</name>
    <name type="common">Zebra mussel</name>
    <name type="synonym">Mytilus polymorpha</name>
    <dbReference type="NCBI Taxonomy" id="45954"/>
    <lineage>
        <taxon>Eukaryota</taxon>
        <taxon>Metazoa</taxon>
        <taxon>Spiralia</taxon>
        <taxon>Lophotrochozoa</taxon>
        <taxon>Mollusca</taxon>
        <taxon>Bivalvia</taxon>
        <taxon>Autobranchia</taxon>
        <taxon>Heteroconchia</taxon>
        <taxon>Euheterodonta</taxon>
        <taxon>Imparidentia</taxon>
        <taxon>Neoheterodontei</taxon>
        <taxon>Myida</taxon>
        <taxon>Dreissenoidea</taxon>
        <taxon>Dreissenidae</taxon>
        <taxon>Dreissena</taxon>
    </lineage>
</organism>
<gene>
    <name evidence="1" type="ORF">DPMN_083101</name>
</gene>
<accession>A0A9D3Y869</accession>
<proteinExistence type="predicted"/>
<evidence type="ECO:0000313" key="1">
    <source>
        <dbReference type="EMBL" id="KAH3695643.1"/>
    </source>
</evidence>
<keyword evidence="2" id="KW-1185">Reference proteome</keyword>
<evidence type="ECO:0000313" key="2">
    <source>
        <dbReference type="Proteomes" id="UP000828390"/>
    </source>
</evidence>
<protein>
    <submittedName>
        <fullName evidence="1">Uncharacterized protein</fullName>
    </submittedName>
</protein>
<name>A0A9D3Y869_DREPO</name>
<dbReference type="EMBL" id="JAIWYP010000016">
    <property type="protein sequence ID" value="KAH3695643.1"/>
    <property type="molecule type" value="Genomic_DNA"/>
</dbReference>
<reference evidence="1" key="1">
    <citation type="journal article" date="2019" name="bioRxiv">
        <title>The Genome of the Zebra Mussel, Dreissena polymorpha: A Resource for Invasive Species Research.</title>
        <authorList>
            <person name="McCartney M.A."/>
            <person name="Auch B."/>
            <person name="Kono T."/>
            <person name="Mallez S."/>
            <person name="Zhang Y."/>
            <person name="Obille A."/>
            <person name="Becker A."/>
            <person name="Abrahante J.E."/>
            <person name="Garbe J."/>
            <person name="Badalamenti J.P."/>
            <person name="Herman A."/>
            <person name="Mangelson H."/>
            <person name="Liachko I."/>
            <person name="Sullivan S."/>
            <person name="Sone E.D."/>
            <person name="Koren S."/>
            <person name="Silverstein K.A.T."/>
            <person name="Beckman K.B."/>
            <person name="Gohl D.M."/>
        </authorList>
    </citation>
    <scope>NUCLEOTIDE SEQUENCE</scope>
    <source>
        <strain evidence="1">Duluth1</strain>
        <tissue evidence="1">Whole animal</tissue>
    </source>
</reference>
<comment type="caution">
    <text evidence="1">The sequence shown here is derived from an EMBL/GenBank/DDBJ whole genome shotgun (WGS) entry which is preliminary data.</text>
</comment>
<dbReference type="Proteomes" id="UP000828390">
    <property type="component" value="Unassembled WGS sequence"/>
</dbReference>
<sequence>MTTAQYIQVSAIESNTVHKALFYTNKIGVHMSAHNSKSPASDKRTLHEALCLTDERPYKKLSTRVTIIP</sequence>
<dbReference type="AlphaFoldDB" id="A0A9D3Y869"/>